<organism evidence="1 2">
    <name type="scientific">Eiseniibacteriota bacterium</name>
    <dbReference type="NCBI Taxonomy" id="2212470"/>
    <lineage>
        <taxon>Bacteria</taxon>
        <taxon>Candidatus Eiseniibacteriota</taxon>
    </lineage>
</organism>
<accession>A0A933SCD8</accession>
<reference evidence="1" key="1">
    <citation type="submission" date="2020-07" db="EMBL/GenBank/DDBJ databases">
        <title>Huge and variable diversity of episymbiotic CPR bacteria and DPANN archaea in groundwater ecosystems.</title>
        <authorList>
            <person name="He C.Y."/>
            <person name="Keren R."/>
            <person name="Whittaker M."/>
            <person name="Farag I.F."/>
            <person name="Doudna J."/>
            <person name="Cate J.H.D."/>
            <person name="Banfield J.F."/>
        </authorList>
    </citation>
    <scope>NUCLEOTIDE SEQUENCE</scope>
    <source>
        <strain evidence="1">NC_groundwater_1813_Pr3_B-0.1um_71_17</strain>
    </source>
</reference>
<proteinExistence type="predicted"/>
<name>A0A933SCD8_UNCEI</name>
<comment type="caution">
    <text evidence="1">The sequence shown here is derived from an EMBL/GenBank/DDBJ whole genome shotgun (WGS) entry which is preliminary data.</text>
</comment>
<sequence>MNCEHVAHAASDYIDRKLGLRGRFGVWMHLLACSACKAYVEQVRLAKLALRAVRGTAEPAEPANMDALMASFRAESKKRPSDS</sequence>
<dbReference type="EMBL" id="JACRIW010000003">
    <property type="protein sequence ID" value="MBI5167888.1"/>
    <property type="molecule type" value="Genomic_DNA"/>
</dbReference>
<protein>
    <recommendedName>
        <fullName evidence="3">Zf-HC2 domain-containing protein</fullName>
    </recommendedName>
</protein>
<gene>
    <name evidence="1" type="ORF">HZA61_00225</name>
</gene>
<dbReference type="Proteomes" id="UP000696931">
    <property type="component" value="Unassembled WGS sequence"/>
</dbReference>
<evidence type="ECO:0008006" key="3">
    <source>
        <dbReference type="Google" id="ProtNLM"/>
    </source>
</evidence>
<dbReference type="AlphaFoldDB" id="A0A933SCD8"/>
<evidence type="ECO:0000313" key="1">
    <source>
        <dbReference type="EMBL" id="MBI5167888.1"/>
    </source>
</evidence>
<evidence type="ECO:0000313" key="2">
    <source>
        <dbReference type="Proteomes" id="UP000696931"/>
    </source>
</evidence>